<protein>
    <recommendedName>
        <fullName evidence="1">Cysteine-rich CPCC domain-containing protein</fullName>
    </recommendedName>
</protein>
<feature type="domain" description="Cysteine-rich CPCC" evidence="1">
    <location>
        <begin position="5"/>
        <end position="74"/>
    </location>
</feature>
<comment type="caution">
    <text evidence="2">The sequence shown here is derived from an EMBL/GenBank/DDBJ whole genome shotgun (WGS) entry which is preliminary data.</text>
</comment>
<evidence type="ECO:0000313" key="2">
    <source>
        <dbReference type="EMBL" id="MDQ0233249.1"/>
    </source>
</evidence>
<organism evidence="2 3">
    <name type="scientific">Metabacillus malikii</name>
    <dbReference type="NCBI Taxonomy" id="1504265"/>
    <lineage>
        <taxon>Bacteria</taxon>
        <taxon>Bacillati</taxon>
        <taxon>Bacillota</taxon>
        <taxon>Bacilli</taxon>
        <taxon>Bacillales</taxon>
        <taxon>Bacillaceae</taxon>
        <taxon>Metabacillus</taxon>
    </lineage>
</organism>
<evidence type="ECO:0000313" key="3">
    <source>
        <dbReference type="Proteomes" id="UP001234495"/>
    </source>
</evidence>
<dbReference type="Pfam" id="PF14206">
    <property type="entry name" value="Cys_rich_CPCC"/>
    <property type="match status" value="1"/>
</dbReference>
<gene>
    <name evidence="2" type="ORF">J2S19_004591</name>
</gene>
<keyword evidence="3" id="KW-1185">Reference proteome</keyword>
<evidence type="ECO:0000259" key="1">
    <source>
        <dbReference type="Pfam" id="PF14206"/>
    </source>
</evidence>
<proteinExistence type="predicted"/>
<dbReference type="Proteomes" id="UP001234495">
    <property type="component" value="Unassembled WGS sequence"/>
</dbReference>
<reference evidence="2 3" key="1">
    <citation type="submission" date="2023-07" db="EMBL/GenBank/DDBJ databases">
        <title>Genomic Encyclopedia of Type Strains, Phase IV (KMG-IV): sequencing the most valuable type-strain genomes for metagenomic binning, comparative biology and taxonomic classification.</title>
        <authorList>
            <person name="Goeker M."/>
        </authorList>
    </citation>
    <scope>NUCLEOTIDE SEQUENCE [LARGE SCALE GENOMIC DNA]</scope>
    <source>
        <strain evidence="2 3">DSM 29005</strain>
    </source>
</reference>
<accession>A0ABT9ZLW3</accession>
<dbReference type="RefSeq" id="WP_307346295.1">
    <property type="nucleotide sequence ID" value="NZ_JAUSUD010000034.1"/>
</dbReference>
<dbReference type="InterPro" id="IPR025983">
    <property type="entry name" value="Cys_rich_CPCC"/>
</dbReference>
<dbReference type="EMBL" id="JAUSUD010000034">
    <property type="protein sequence ID" value="MDQ0233249.1"/>
    <property type="molecule type" value="Genomic_DNA"/>
</dbReference>
<name>A0ABT9ZLW3_9BACI</name>
<sequence length="89" mass="10083">MKNTSPCCGYKTFDEQPPGTYDICSNCFWNGIQNDDLDCDGGANIPSLRQAQKNDIIYRACAERCIEFIRKPNVSDVKDPNWKPFSVSQ</sequence>